<sequence>MSAIQRFFSGVTETGDQQEPNLRTRYYRNQKWEAIEALKGLPGQFPSFRLIHVDESRGEVMLECRNGIGLKHDLVVTVIDITPLRTAVDIHAALRAKFVDFGWNGKIIRSIYQYLDRRLSKDLSNG</sequence>
<dbReference type="Proteomes" id="UP000530514">
    <property type="component" value="Unassembled WGS sequence"/>
</dbReference>
<keyword evidence="2" id="KW-1185">Reference proteome</keyword>
<reference evidence="1 2" key="1">
    <citation type="submission" date="2020-07" db="EMBL/GenBank/DDBJ databases">
        <authorList>
            <person name="Feng H."/>
        </authorList>
    </citation>
    <scope>NUCLEOTIDE SEQUENCE [LARGE SCALE GENOMIC DNA]</scope>
    <source>
        <strain evidence="2">s-11</strain>
    </source>
</reference>
<dbReference type="EMBL" id="JACEIP010000024">
    <property type="protein sequence ID" value="MBA4543916.1"/>
    <property type="molecule type" value="Genomic_DNA"/>
</dbReference>
<gene>
    <name evidence="1" type="ORF">H1164_13570</name>
</gene>
<evidence type="ECO:0000313" key="2">
    <source>
        <dbReference type="Proteomes" id="UP000530514"/>
    </source>
</evidence>
<dbReference type="RefSeq" id="WP_052154340.1">
    <property type="nucleotide sequence ID" value="NZ_JACEIP010000024.1"/>
</dbReference>
<dbReference type="OrthoDB" id="2989972at2"/>
<dbReference type="AlphaFoldDB" id="A0A7W2AIN4"/>
<proteinExistence type="predicted"/>
<protein>
    <recommendedName>
        <fullName evidence="3">DUF1499 domain-containing protein</fullName>
    </recommendedName>
</protein>
<organism evidence="1 2">
    <name type="scientific">Thermoactinomyces daqus</name>
    <dbReference type="NCBI Taxonomy" id="1329516"/>
    <lineage>
        <taxon>Bacteria</taxon>
        <taxon>Bacillati</taxon>
        <taxon>Bacillota</taxon>
        <taxon>Bacilli</taxon>
        <taxon>Bacillales</taxon>
        <taxon>Thermoactinomycetaceae</taxon>
        <taxon>Thermoactinomyces</taxon>
    </lineage>
</organism>
<name>A0A7W2AIN4_9BACL</name>
<accession>A0A7W2AIN4</accession>
<evidence type="ECO:0000313" key="1">
    <source>
        <dbReference type="EMBL" id="MBA4543916.1"/>
    </source>
</evidence>
<evidence type="ECO:0008006" key="3">
    <source>
        <dbReference type="Google" id="ProtNLM"/>
    </source>
</evidence>
<comment type="caution">
    <text evidence="1">The sequence shown here is derived from an EMBL/GenBank/DDBJ whole genome shotgun (WGS) entry which is preliminary data.</text>
</comment>